<proteinExistence type="predicted"/>
<accession>A0A3A8EZZ3</accession>
<protein>
    <submittedName>
        <fullName evidence="1">Uncharacterized protein</fullName>
    </submittedName>
</protein>
<dbReference type="Proteomes" id="UP000269001">
    <property type="component" value="Unassembled WGS sequence"/>
</dbReference>
<sequence>MSVQKIISIIFFMIALLNIPMIYAYDFFAENNQKQITDFEYNSENNDLNQTQKHLAEQHDQEENNYNVLKNPFFSNERINVYNYTAYNTDILKNKALSGGSDHVSVDDLSISFGYGITYKINSDHKIGYEYISSFPYDRGQLIRIFSIWSF</sequence>
<organism evidence="1 2">
    <name type="scientific">Acinetobacter guerrae</name>
    <dbReference type="NCBI Taxonomy" id="1843371"/>
    <lineage>
        <taxon>Bacteria</taxon>
        <taxon>Pseudomonadati</taxon>
        <taxon>Pseudomonadota</taxon>
        <taxon>Gammaproteobacteria</taxon>
        <taxon>Moraxellales</taxon>
        <taxon>Moraxellaceae</taxon>
        <taxon>Acinetobacter</taxon>
    </lineage>
</organism>
<keyword evidence="2" id="KW-1185">Reference proteome</keyword>
<name>A0A3A8EZZ3_9GAMM</name>
<dbReference type="RefSeq" id="WP_120368783.1">
    <property type="nucleotide sequence ID" value="NZ_LXGN01000045.1"/>
</dbReference>
<reference evidence="1 2" key="1">
    <citation type="submission" date="2018-09" db="EMBL/GenBank/DDBJ databases">
        <title>The draft genome of Acinetobacter spp. strains.</title>
        <authorList>
            <person name="Qin J."/>
            <person name="Feng Y."/>
            <person name="Zong Z."/>
        </authorList>
    </citation>
    <scope>NUCLEOTIDE SEQUENCE [LARGE SCALE GENOMIC DNA]</scope>
    <source>
        <strain evidence="1 2">WCHAc060096</strain>
    </source>
</reference>
<comment type="caution">
    <text evidence="1">The sequence shown here is derived from an EMBL/GenBank/DDBJ whole genome shotgun (WGS) entry which is preliminary data.</text>
</comment>
<evidence type="ECO:0000313" key="2">
    <source>
        <dbReference type="Proteomes" id="UP000269001"/>
    </source>
</evidence>
<dbReference type="AlphaFoldDB" id="A0A3A8EZZ3"/>
<evidence type="ECO:0000313" key="1">
    <source>
        <dbReference type="EMBL" id="RKG36320.1"/>
    </source>
</evidence>
<dbReference type="OrthoDB" id="6710823at2"/>
<gene>
    <name evidence="1" type="ORF">D7V21_01650</name>
</gene>
<dbReference type="EMBL" id="RAXU01000001">
    <property type="protein sequence ID" value="RKG36320.1"/>
    <property type="molecule type" value="Genomic_DNA"/>
</dbReference>